<proteinExistence type="predicted"/>
<accession>A0A9D4IEZ1</accession>
<keyword evidence="2" id="KW-1185">Reference proteome</keyword>
<gene>
    <name evidence="1" type="ORF">DPMN_171221</name>
</gene>
<protein>
    <submittedName>
        <fullName evidence="1">Uncharacterized protein</fullName>
    </submittedName>
</protein>
<dbReference type="Proteomes" id="UP000828390">
    <property type="component" value="Unassembled WGS sequence"/>
</dbReference>
<dbReference type="EMBL" id="JAIWYP010000009">
    <property type="protein sequence ID" value="KAH3769942.1"/>
    <property type="molecule type" value="Genomic_DNA"/>
</dbReference>
<name>A0A9D4IEZ1_DREPO</name>
<dbReference type="AlphaFoldDB" id="A0A9D4IEZ1"/>
<evidence type="ECO:0000313" key="1">
    <source>
        <dbReference type="EMBL" id="KAH3769942.1"/>
    </source>
</evidence>
<reference evidence="1" key="2">
    <citation type="submission" date="2020-11" db="EMBL/GenBank/DDBJ databases">
        <authorList>
            <person name="McCartney M.A."/>
            <person name="Auch B."/>
            <person name="Kono T."/>
            <person name="Mallez S."/>
            <person name="Becker A."/>
            <person name="Gohl D.M."/>
            <person name="Silverstein K.A.T."/>
            <person name="Koren S."/>
            <person name="Bechman K.B."/>
            <person name="Herman A."/>
            <person name="Abrahante J.E."/>
            <person name="Garbe J."/>
        </authorList>
    </citation>
    <scope>NUCLEOTIDE SEQUENCE</scope>
    <source>
        <strain evidence="1">Duluth1</strain>
        <tissue evidence="1">Whole animal</tissue>
    </source>
</reference>
<comment type="caution">
    <text evidence="1">The sequence shown here is derived from an EMBL/GenBank/DDBJ whole genome shotgun (WGS) entry which is preliminary data.</text>
</comment>
<sequence>MQGASVPSERIFATEGDLAIAHRACLDPDNVGVICLETNIQLYEQRKVNVNQQTIK</sequence>
<organism evidence="1 2">
    <name type="scientific">Dreissena polymorpha</name>
    <name type="common">Zebra mussel</name>
    <name type="synonym">Mytilus polymorpha</name>
    <dbReference type="NCBI Taxonomy" id="45954"/>
    <lineage>
        <taxon>Eukaryota</taxon>
        <taxon>Metazoa</taxon>
        <taxon>Spiralia</taxon>
        <taxon>Lophotrochozoa</taxon>
        <taxon>Mollusca</taxon>
        <taxon>Bivalvia</taxon>
        <taxon>Autobranchia</taxon>
        <taxon>Heteroconchia</taxon>
        <taxon>Euheterodonta</taxon>
        <taxon>Imparidentia</taxon>
        <taxon>Neoheterodontei</taxon>
        <taxon>Myida</taxon>
        <taxon>Dreissenoidea</taxon>
        <taxon>Dreissenidae</taxon>
        <taxon>Dreissena</taxon>
    </lineage>
</organism>
<evidence type="ECO:0000313" key="2">
    <source>
        <dbReference type="Proteomes" id="UP000828390"/>
    </source>
</evidence>
<reference evidence="1" key="1">
    <citation type="journal article" date="2019" name="bioRxiv">
        <title>The Genome of the Zebra Mussel, Dreissena polymorpha: A Resource for Invasive Species Research.</title>
        <authorList>
            <person name="McCartney M.A."/>
            <person name="Auch B."/>
            <person name="Kono T."/>
            <person name="Mallez S."/>
            <person name="Zhang Y."/>
            <person name="Obille A."/>
            <person name="Becker A."/>
            <person name="Abrahante J.E."/>
            <person name="Garbe J."/>
            <person name="Badalamenti J.P."/>
            <person name="Herman A."/>
            <person name="Mangelson H."/>
            <person name="Liachko I."/>
            <person name="Sullivan S."/>
            <person name="Sone E.D."/>
            <person name="Koren S."/>
            <person name="Silverstein K.A.T."/>
            <person name="Beckman K.B."/>
            <person name="Gohl D.M."/>
        </authorList>
    </citation>
    <scope>NUCLEOTIDE SEQUENCE</scope>
    <source>
        <strain evidence="1">Duluth1</strain>
        <tissue evidence="1">Whole animal</tissue>
    </source>
</reference>